<name>A0AAE0TUN3_9PEZI</name>
<dbReference type="InterPro" id="IPR029058">
    <property type="entry name" value="AB_hydrolase_fold"/>
</dbReference>
<organism evidence="2 3">
    <name type="scientific">Lasiosphaeria ovina</name>
    <dbReference type="NCBI Taxonomy" id="92902"/>
    <lineage>
        <taxon>Eukaryota</taxon>
        <taxon>Fungi</taxon>
        <taxon>Dikarya</taxon>
        <taxon>Ascomycota</taxon>
        <taxon>Pezizomycotina</taxon>
        <taxon>Sordariomycetes</taxon>
        <taxon>Sordariomycetidae</taxon>
        <taxon>Sordariales</taxon>
        <taxon>Lasiosphaeriaceae</taxon>
        <taxon>Lasiosphaeria</taxon>
    </lineage>
</organism>
<dbReference type="SUPFAM" id="SSF53474">
    <property type="entry name" value="alpha/beta-Hydrolases"/>
    <property type="match status" value="1"/>
</dbReference>
<dbReference type="PANTHER" id="PTHR47842">
    <property type="entry name" value="EXPRESSED PROTEIN"/>
    <property type="match status" value="1"/>
</dbReference>
<accession>A0AAE0TUN3</accession>
<dbReference type="Proteomes" id="UP001287356">
    <property type="component" value="Unassembled WGS sequence"/>
</dbReference>
<feature type="compositionally biased region" description="Low complexity" evidence="1">
    <location>
        <begin position="583"/>
        <end position="604"/>
    </location>
</feature>
<protein>
    <recommendedName>
        <fullName evidence="4">DUF676 domain-containing protein</fullName>
    </recommendedName>
</protein>
<comment type="caution">
    <text evidence="2">The sequence shown here is derived from an EMBL/GenBank/DDBJ whole genome shotgun (WGS) entry which is preliminary data.</text>
</comment>
<evidence type="ECO:0008006" key="4">
    <source>
        <dbReference type="Google" id="ProtNLM"/>
    </source>
</evidence>
<reference evidence="2" key="2">
    <citation type="submission" date="2023-06" db="EMBL/GenBank/DDBJ databases">
        <authorList>
            <consortium name="Lawrence Berkeley National Laboratory"/>
            <person name="Haridas S."/>
            <person name="Hensen N."/>
            <person name="Bonometti L."/>
            <person name="Westerberg I."/>
            <person name="Brannstrom I.O."/>
            <person name="Guillou S."/>
            <person name="Cros-Aarteil S."/>
            <person name="Calhoun S."/>
            <person name="Kuo A."/>
            <person name="Mondo S."/>
            <person name="Pangilinan J."/>
            <person name="Riley R."/>
            <person name="Labutti K."/>
            <person name="Andreopoulos B."/>
            <person name="Lipzen A."/>
            <person name="Chen C."/>
            <person name="Yanf M."/>
            <person name="Daum C."/>
            <person name="Ng V."/>
            <person name="Clum A."/>
            <person name="Steindorff A."/>
            <person name="Ohm R."/>
            <person name="Martin F."/>
            <person name="Silar P."/>
            <person name="Natvig D."/>
            <person name="Lalanne C."/>
            <person name="Gautier V."/>
            <person name="Ament-Velasquez S.L."/>
            <person name="Kruys A."/>
            <person name="Hutchinson M.I."/>
            <person name="Powell A.J."/>
            <person name="Barry K."/>
            <person name="Miller A.N."/>
            <person name="Grigoriev I.V."/>
            <person name="Debuchy R."/>
            <person name="Gladieux P."/>
            <person name="Thoren M.H."/>
            <person name="Johannesson H."/>
        </authorList>
    </citation>
    <scope>NUCLEOTIDE SEQUENCE</scope>
    <source>
        <strain evidence="2">CBS 958.72</strain>
    </source>
</reference>
<evidence type="ECO:0000313" key="2">
    <source>
        <dbReference type="EMBL" id="KAK3380544.1"/>
    </source>
</evidence>
<proteinExistence type="predicted"/>
<dbReference type="Gene3D" id="3.40.50.1820">
    <property type="entry name" value="alpha/beta hydrolase"/>
    <property type="match status" value="1"/>
</dbReference>
<dbReference type="AlphaFoldDB" id="A0AAE0TUN3"/>
<dbReference type="EMBL" id="JAULSN010000002">
    <property type="protein sequence ID" value="KAK3380544.1"/>
    <property type="molecule type" value="Genomic_DNA"/>
</dbReference>
<evidence type="ECO:0000313" key="3">
    <source>
        <dbReference type="Proteomes" id="UP001287356"/>
    </source>
</evidence>
<feature type="region of interest" description="Disordered" evidence="1">
    <location>
        <begin position="583"/>
        <end position="630"/>
    </location>
</feature>
<dbReference type="PANTHER" id="PTHR47842:SF2">
    <property type="entry name" value="DUF676 DOMAIN-CONTAINING PROTEIN"/>
    <property type="match status" value="1"/>
</dbReference>
<gene>
    <name evidence="2" type="ORF">B0T24DRAFT_647739</name>
</gene>
<keyword evidence="3" id="KW-1185">Reference proteome</keyword>
<evidence type="ECO:0000256" key="1">
    <source>
        <dbReference type="SAM" id="MobiDB-lite"/>
    </source>
</evidence>
<sequence>MKRILLLCFLHGFKGDDDTFGDFPQHLQDTVTNNLPDHKVASVVYPKYETKGELGQSTEAFLGWLKERVMDLRKEHLEKPWPPNDRSVGVILVAHSMGGFVASDCLFRILDERRRDGNTPGPIFPLVQGILAFDTPYNGLARSMFVYGAFSNYQKVSNVFNVMTALSAAAPAGLARLAAKRTAATSAASAATRRTSSPAWKAWQLIAVRTGTVGAIAAGGVAAYMHRRQILDSVRSVRGLKREHVVQGYQQSVDALGQGLAYVNRGNVGASFAWLADHFTFVGALLKQNELNRRLERLASLRGVGVRDFYASLGENGVWSGGYFVPERTFCAVPVSASDGENSEQVAREAALFSRHVIPDATDEIVAHMSLFKPDRNADYERMTSEAAQLVVAWFGDDAEVYDDPKFAEPAPAESVETEILAKAVGEGSASTTEAGETEAVPGVDVDESPIDIAAAASLVPLPDGSSGDLKKGDADADADAEKQKQAYLAHLLAIAQSTGTNLRSYLPPLPAGVARVSLPSVSMPSMPSIPSMPAMPTMPSMSMPRVGGLFSKKAPAAAAAASAAASESAETRADLAAAGTSLAAPAPAAAAPSATATVTAAASGEQDKDDDDDGAKPDGNAASVSAAPS</sequence>
<reference evidence="2" key="1">
    <citation type="journal article" date="2023" name="Mol. Phylogenet. Evol.">
        <title>Genome-scale phylogeny and comparative genomics of the fungal order Sordariales.</title>
        <authorList>
            <person name="Hensen N."/>
            <person name="Bonometti L."/>
            <person name="Westerberg I."/>
            <person name="Brannstrom I.O."/>
            <person name="Guillou S."/>
            <person name="Cros-Aarteil S."/>
            <person name="Calhoun S."/>
            <person name="Haridas S."/>
            <person name="Kuo A."/>
            <person name="Mondo S."/>
            <person name="Pangilinan J."/>
            <person name="Riley R."/>
            <person name="LaButti K."/>
            <person name="Andreopoulos B."/>
            <person name="Lipzen A."/>
            <person name="Chen C."/>
            <person name="Yan M."/>
            <person name="Daum C."/>
            <person name="Ng V."/>
            <person name="Clum A."/>
            <person name="Steindorff A."/>
            <person name="Ohm R.A."/>
            <person name="Martin F."/>
            <person name="Silar P."/>
            <person name="Natvig D.O."/>
            <person name="Lalanne C."/>
            <person name="Gautier V."/>
            <person name="Ament-Velasquez S.L."/>
            <person name="Kruys A."/>
            <person name="Hutchinson M.I."/>
            <person name="Powell A.J."/>
            <person name="Barry K."/>
            <person name="Miller A.N."/>
            <person name="Grigoriev I.V."/>
            <person name="Debuchy R."/>
            <person name="Gladieux P."/>
            <person name="Hiltunen Thoren M."/>
            <person name="Johannesson H."/>
        </authorList>
    </citation>
    <scope>NUCLEOTIDE SEQUENCE</scope>
    <source>
        <strain evidence="2">CBS 958.72</strain>
    </source>
</reference>